<dbReference type="EC" id="5.2.1.8" evidence="2 5"/>
<protein>
    <recommendedName>
        <fullName evidence="2 5">peptidylprolyl isomerase</fullName>
        <ecNumber evidence="2 5">5.2.1.8</ecNumber>
    </recommendedName>
</protein>
<dbReference type="PROSITE" id="PS51257">
    <property type="entry name" value="PROKAR_LIPOPROTEIN"/>
    <property type="match status" value="1"/>
</dbReference>
<keyword evidence="3 5" id="KW-0697">Rotamase</keyword>
<keyword evidence="9" id="KW-1185">Reference proteome</keyword>
<accession>A0A919RL23</accession>
<evidence type="ECO:0000256" key="5">
    <source>
        <dbReference type="PROSITE-ProRule" id="PRU00277"/>
    </source>
</evidence>
<dbReference type="PANTHER" id="PTHR45779">
    <property type="entry name" value="PEPTIDYLPROLYL ISOMERASE"/>
    <property type="match status" value="1"/>
</dbReference>
<dbReference type="AlphaFoldDB" id="A0A919RL23"/>
<feature type="domain" description="PPIase FKBP-type" evidence="7">
    <location>
        <begin position="238"/>
        <end position="329"/>
    </location>
</feature>
<dbReference type="EMBL" id="BOOW01000027">
    <property type="protein sequence ID" value="GII93894.1"/>
    <property type="molecule type" value="Genomic_DNA"/>
</dbReference>
<keyword evidence="4 5" id="KW-0413">Isomerase</keyword>
<proteinExistence type="predicted"/>
<dbReference type="InterPro" id="IPR046357">
    <property type="entry name" value="PPIase_dom_sf"/>
</dbReference>
<reference evidence="8" key="1">
    <citation type="submission" date="2021-01" db="EMBL/GenBank/DDBJ databases">
        <title>Whole genome shotgun sequence of Sinosporangium siamense NBRC 109515.</title>
        <authorList>
            <person name="Komaki H."/>
            <person name="Tamura T."/>
        </authorList>
    </citation>
    <scope>NUCLEOTIDE SEQUENCE</scope>
    <source>
        <strain evidence="8">NBRC 109515</strain>
    </source>
</reference>
<dbReference type="PANTHER" id="PTHR45779:SF7">
    <property type="entry name" value="PEPTIDYLPROLYL ISOMERASE"/>
    <property type="match status" value="1"/>
</dbReference>
<evidence type="ECO:0000313" key="8">
    <source>
        <dbReference type="EMBL" id="GII93894.1"/>
    </source>
</evidence>
<evidence type="ECO:0000256" key="6">
    <source>
        <dbReference type="SAM" id="MobiDB-lite"/>
    </source>
</evidence>
<comment type="catalytic activity">
    <reaction evidence="1 5">
        <text>[protein]-peptidylproline (omega=180) = [protein]-peptidylproline (omega=0)</text>
        <dbReference type="Rhea" id="RHEA:16237"/>
        <dbReference type="Rhea" id="RHEA-COMP:10747"/>
        <dbReference type="Rhea" id="RHEA-COMP:10748"/>
        <dbReference type="ChEBI" id="CHEBI:83833"/>
        <dbReference type="ChEBI" id="CHEBI:83834"/>
        <dbReference type="EC" id="5.2.1.8"/>
    </reaction>
</comment>
<gene>
    <name evidence="8" type="ORF">Ssi02_41250</name>
</gene>
<evidence type="ECO:0000259" key="7">
    <source>
        <dbReference type="PROSITE" id="PS50059"/>
    </source>
</evidence>
<evidence type="ECO:0000256" key="1">
    <source>
        <dbReference type="ARBA" id="ARBA00000971"/>
    </source>
</evidence>
<dbReference type="SUPFAM" id="SSF54534">
    <property type="entry name" value="FKBP-like"/>
    <property type="match status" value="2"/>
</dbReference>
<dbReference type="GO" id="GO:0003755">
    <property type="term" value="F:peptidyl-prolyl cis-trans isomerase activity"/>
    <property type="evidence" value="ECO:0007669"/>
    <property type="project" value="UniProtKB-KW"/>
</dbReference>
<dbReference type="InterPro" id="IPR001179">
    <property type="entry name" value="PPIase_FKBP_dom"/>
</dbReference>
<dbReference type="Proteomes" id="UP000606172">
    <property type="component" value="Unassembled WGS sequence"/>
</dbReference>
<dbReference type="PROSITE" id="PS50059">
    <property type="entry name" value="FKBP_PPIASE"/>
    <property type="match status" value="1"/>
</dbReference>
<evidence type="ECO:0000256" key="4">
    <source>
        <dbReference type="ARBA" id="ARBA00023235"/>
    </source>
</evidence>
<dbReference type="Pfam" id="PF00254">
    <property type="entry name" value="FKBP_C"/>
    <property type="match status" value="1"/>
</dbReference>
<dbReference type="Gene3D" id="3.10.50.40">
    <property type="match status" value="1"/>
</dbReference>
<evidence type="ECO:0000313" key="9">
    <source>
        <dbReference type="Proteomes" id="UP000606172"/>
    </source>
</evidence>
<evidence type="ECO:0000256" key="2">
    <source>
        <dbReference type="ARBA" id="ARBA00013194"/>
    </source>
</evidence>
<name>A0A919RL23_9ACTN</name>
<comment type="caution">
    <text evidence="8">The sequence shown here is derived from an EMBL/GenBank/DDBJ whole genome shotgun (WGS) entry which is preliminary data.</text>
</comment>
<organism evidence="8 9">
    <name type="scientific">Sinosporangium siamense</name>
    <dbReference type="NCBI Taxonomy" id="1367973"/>
    <lineage>
        <taxon>Bacteria</taxon>
        <taxon>Bacillati</taxon>
        <taxon>Actinomycetota</taxon>
        <taxon>Actinomycetes</taxon>
        <taxon>Streptosporangiales</taxon>
        <taxon>Streptosporangiaceae</taxon>
        <taxon>Sinosporangium</taxon>
    </lineage>
</organism>
<sequence length="329" mass="34713">MTRTTDVFPEGYLSMRRRRLAALLAVPLLFAAACGTDKGTGATSASSSALQVTGEAGKQPQVKFPGGSPAKTSSVNMLSEGTGESFKKGDSVLANLTVFDWDGKKNAMAGSTYTSKPELIKVDDKLPKVLFDAFHKVKPGGRFVAVVAPADSYTKEDLEQAKQQGIDTSNPKVFVFDPVRAVPVMIKGTGADPEVKGVKLESPEGAAPKLSTKTDEKAPKELISKTVIEGDGAKVEKGQTIMVQYTGKIWGTDREFDSSWAKGGAPVSFPIGVGQVIKGWDQSLVGAKAGSRLLVSIPPDLGYGKQGQPQANIKGTDTLVFVVDVLGSY</sequence>
<evidence type="ECO:0000256" key="3">
    <source>
        <dbReference type="ARBA" id="ARBA00023110"/>
    </source>
</evidence>
<dbReference type="InterPro" id="IPR044609">
    <property type="entry name" value="FKBP2/11"/>
</dbReference>
<feature type="region of interest" description="Disordered" evidence="6">
    <location>
        <begin position="51"/>
        <end position="77"/>
    </location>
</feature>